<evidence type="ECO:0000313" key="3">
    <source>
        <dbReference type="Proteomes" id="UP000320496"/>
    </source>
</evidence>
<dbReference type="PANTHER" id="PTHR22946">
    <property type="entry name" value="DIENELACTONE HYDROLASE DOMAIN-CONTAINING PROTEIN-RELATED"/>
    <property type="match status" value="1"/>
</dbReference>
<dbReference type="InterPro" id="IPR029058">
    <property type="entry name" value="AB_hydrolase_fold"/>
</dbReference>
<name>A0A517Z6M0_9PLAN</name>
<feature type="chain" id="PRO_5021698932" evidence="1">
    <location>
        <begin position="24"/>
        <end position="717"/>
    </location>
</feature>
<reference evidence="2 3" key="1">
    <citation type="submission" date="2019-02" db="EMBL/GenBank/DDBJ databases">
        <title>Deep-cultivation of Planctomycetes and their phenomic and genomic characterization uncovers novel biology.</title>
        <authorList>
            <person name="Wiegand S."/>
            <person name="Jogler M."/>
            <person name="Boedeker C."/>
            <person name="Pinto D."/>
            <person name="Vollmers J."/>
            <person name="Rivas-Marin E."/>
            <person name="Kohn T."/>
            <person name="Peeters S.H."/>
            <person name="Heuer A."/>
            <person name="Rast P."/>
            <person name="Oberbeckmann S."/>
            <person name="Bunk B."/>
            <person name="Jeske O."/>
            <person name="Meyerdierks A."/>
            <person name="Storesund J.E."/>
            <person name="Kallscheuer N."/>
            <person name="Luecker S."/>
            <person name="Lage O.M."/>
            <person name="Pohl T."/>
            <person name="Merkel B.J."/>
            <person name="Hornburger P."/>
            <person name="Mueller R.-W."/>
            <person name="Bruemmer F."/>
            <person name="Labrenz M."/>
            <person name="Spormann A.M."/>
            <person name="Op den Camp H."/>
            <person name="Overmann J."/>
            <person name="Amann R."/>
            <person name="Jetten M.S.M."/>
            <person name="Mascher T."/>
            <person name="Medema M.H."/>
            <person name="Devos D.P."/>
            <person name="Kaster A.-K."/>
            <person name="Ovreas L."/>
            <person name="Rohde M."/>
            <person name="Galperin M.Y."/>
            <person name="Jogler C."/>
        </authorList>
    </citation>
    <scope>NUCLEOTIDE SEQUENCE [LARGE SCALE GENOMIC DNA]</scope>
    <source>
        <strain evidence="2 3">Mal4</strain>
    </source>
</reference>
<sequence length="717" mass="78646" precursor="true">MLNRRTVFTALVMVVGLSAFCAADEPQGRVFPPGSRPDDARLKPLRTLRDAYHPWSPPSTRAAWEEEATRIRQQLLVSNGLWPMPEKTPLEPVIRQIADRGDYTVHAVHFASRPGHYVTGNLYRPKDRDGRLPAVLSPHGHWQNGRFYDAGKSGASEQLAIGAEEYMSGARFPLQARMVQLARMGCVVFHYDMVGYAESTAIPHREGFNDAESALWLVNKMGLQTWNSVRALDFLAGLPDVDPERIAVTGASGGGTQTFVLCAIDPRPAVAFPAVMVSTAMQGGCVCENASYLRVGINNVAFAALFAPKPLGLSGADDWTIDIETKGLPELRQVWSMYGAAENVHARALPRFKHNYNQVSREMMYAWLAEHLDLDVQEPVRESDFWPLSPEELAVFDEQHPRPEDEKGPAELREDLIAEARAIYQDLLPESAEGIDEYRRVVGAALRVMLDGDAPAAEDVVREETATTDHGRYRLVRGYCGTRSGGEQIPTVAWVPTEEGNGSVVAWFDGAGKAHLFADDGGPSERARQLLDAGFAVVSADLFLTGEYVEVEETASRMKVDSGYPGYTFGYNRPLLTQRVRDIVVVTAAIRSHEEVERTHLVGTGNAGPMVLLARSLLGERVERTLADVGAFTFEAIEDPADPMFLPGALRYGDLGGLAATAFPAALDLFVAEADQPGLQSLRTVYQAGGQSLSVVEERLTVRTVLQHLQQAEPTPR</sequence>
<keyword evidence="3" id="KW-1185">Reference proteome</keyword>
<evidence type="ECO:0000256" key="1">
    <source>
        <dbReference type="SAM" id="SignalP"/>
    </source>
</evidence>
<dbReference type="PANTHER" id="PTHR22946:SF8">
    <property type="entry name" value="ACETYL XYLAN ESTERASE DOMAIN-CONTAINING PROTEIN"/>
    <property type="match status" value="1"/>
</dbReference>
<gene>
    <name evidence="2" type="ORF">Mal4_24550</name>
</gene>
<dbReference type="AlphaFoldDB" id="A0A517Z6M0"/>
<feature type="signal peptide" evidence="1">
    <location>
        <begin position="1"/>
        <end position="23"/>
    </location>
</feature>
<keyword evidence="1" id="KW-0732">Signal</keyword>
<organism evidence="2 3">
    <name type="scientific">Maioricimonas rarisocia</name>
    <dbReference type="NCBI Taxonomy" id="2528026"/>
    <lineage>
        <taxon>Bacteria</taxon>
        <taxon>Pseudomonadati</taxon>
        <taxon>Planctomycetota</taxon>
        <taxon>Planctomycetia</taxon>
        <taxon>Planctomycetales</taxon>
        <taxon>Planctomycetaceae</taxon>
        <taxon>Maioricimonas</taxon>
    </lineage>
</organism>
<proteinExistence type="predicted"/>
<dbReference type="Gene3D" id="3.40.50.1820">
    <property type="entry name" value="alpha/beta hydrolase"/>
    <property type="match status" value="2"/>
</dbReference>
<dbReference type="RefSeq" id="WP_145369448.1">
    <property type="nucleotide sequence ID" value="NZ_CP036275.1"/>
</dbReference>
<dbReference type="KEGG" id="mri:Mal4_24550"/>
<dbReference type="EMBL" id="CP036275">
    <property type="protein sequence ID" value="QDU38133.1"/>
    <property type="molecule type" value="Genomic_DNA"/>
</dbReference>
<dbReference type="InterPro" id="IPR050261">
    <property type="entry name" value="FrsA_esterase"/>
</dbReference>
<dbReference type="OrthoDB" id="244125at2"/>
<dbReference type="SUPFAM" id="SSF53474">
    <property type="entry name" value="alpha/beta-Hydrolases"/>
    <property type="match status" value="2"/>
</dbReference>
<dbReference type="Proteomes" id="UP000320496">
    <property type="component" value="Chromosome"/>
</dbReference>
<accession>A0A517Z6M0</accession>
<protein>
    <submittedName>
        <fullName evidence="2">Acetyl xylan esterase (AXE1)</fullName>
    </submittedName>
</protein>
<evidence type="ECO:0000313" key="2">
    <source>
        <dbReference type="EMBL" id="QDU38133.1"/>
    </source>
</evidence>